<evidence type="ECO:0000256" key="3">
    <source>
        <dbReference type="ARBA" id="ARBA00022692"/>
    </source>
</evidence>
<dbReference type="InterPro" id="IPR056770">
    <property type="entry name" value="Piezo_THU9_anchor"/>
</dbReference>
<dbReference type="EMBL" id="OZ019896">
    <property type="protein sequence ID" value="CAK9222748.1"/>
    <property type="molecule type" value="Genomic_DNA"/>
</dbReference>
<organism evidence="13 14">
    <name type="scientific">Sphagnum troendelagicum</name>
    <dbReference type="NCBI Taxonomy" id="128251"/>
    <lineage>
        <taxon>Eukaryota</taxon>
        <taxon>Viridiplantae</taxon>
        <taxon>Streptophyta</taxon>
        <taxon>Embryophyta</taxon>
        <taxon>Bryophyta</taxon>
        <taxon>Sphagnophytina</taxon>
        <taxon>Sphagnopsida</taxon>
        <taxon>Sphagnales</taxon>
        <taxon>Sphagnaceae</taxon>
        <taxon>Sphagnum</taxon>
    </lineage>
</organism>
<protein>
    <recommendedName>
        <fullName evidence="15">Piezo non-specific cation channel R-Ras-binding domain-containing protein</fullName>
    </recommendedName>
</protein>
<feature type="transmembrane region" description="Helical" evidence="8">
    <location>
        <begin position="1352"/>
        <end position="1370"/>
    </location>
</feature>
<proteinExistence type="inferred from homology"/>
<feature type="transmembrane region" description="Helical" evidence="8">
    <location>
        <begin position="1730"/>
        <end position="1751"/>
    </location>
</feature>
<name>A0ABP0UMS9_9BRYO</name>
<feature type="transmembrane region" description="Helical" evidence="8">
    <location>
        <begin position="57"/>
        <end position="78"/>
    </location>
</feature>
<feature type="compositionally biased region" description="Polar residues" evidence="7">
    <location>
        <begin position="1455"/>
        <end position="1468"/>
    </location>
</feature>
<dbReference type="Proteomes" id="UP001497512">
    <property type="component" value="Chromosome 4"/>
</dbReference>
<feature type="region of interest" description="Disordered" evidence="7">
    <location>
        <begin position="1450"/>
        <end position="1473"/>
    </location>
</feature>
<evidence type="ECO:0000256" key="7">
    <source>
        <dbReference type="SAM" id="MobiDB-lite"/>
    </source>
</evidence>
<evidence type="ECO:0000259" key="9">
    <source>
        <dbReference type="Pfam" id="PF12166"/>
    </source>
</evidence>
<accession>A0ABP0UMS9</accession>
<feature type="transmembrane region" description="Helical" evidence="8">
    <location>
        <begin position="1295"/>
        <end position="1314"/>
    </location>
</feature>
<feature type="transmembrane region" description="Helical" evidence="8">
    <location>
        <begin position="318"/>
        <end position="341"/>
    </location>
</feature>
<dbReference type="InterPro" id="IPR057611">
    <property type="entry name" value="PIEZO_dom"/>
</dbReference>
<dbReference type="PANTHER" id="PTHR13167">
    <property type="entry name" value="PIEZO-TYPE MECHANOSENSITIVE ION CHANNEL COMPONENT"/>
    <property type="match status" value="1"/>
</dbReference>
<evidence type="ECO:0000256" key="2">
    <source>
        <dbReference type="ARBA" id="ARBA00007821"/>
    </source>
</evidence>
<feature type="transmembrane region" description="Helical" evidence="8">
    <location>
        <begin position="419"/>
        <end position="442"/>
    </location>
</feature>
<feature type="transmembrane region" description="Helical" evidence="8">
    <location>
        <begin position="1673"/>
        <end position="1696"/>
    </location>
</feature>
<evidence type="ECO:0000256" key="4">
    <source>
        <dbReference type="ARBA" id="ARBA00022989"/>
    </source>
</evidence>
<feature type="transmembrane region" description="Helical" evidence="8">
    <location>
        <begin position="138"/>
        <end position="155"/>
    </location>
</feature>
<feature type="transmembrane region" description="Helical" evidence="8">
    <location>
        <begin position="2473"/>
        <end position="2490"/>
    </location>
</feature>
<evidence type="ECO:0000256" key="6">
    <source>
        <dbReference type="SAM" id="Coils"/>
    </source>
</evidence>
<feature type="transmembrane region" description="Helical" evidence="8">
    <location>
        <begin position="530"/>
        <end position="553"/>
    </location>
</feature>
<sequence>MQASAIGALAPLVLLCAAFGSWSLISLSFLLVFFIVQFKSVRQEPGGRPRPWLWISVVLWAAAVIVTEGVLMLLWTFFGTEGGGASESQWMKLLGLARLNPWEDSLGVFLTLVPQFAVPLTMACALFQEQHALTSWRYNVLGFLLPTMQILVGVARPSWIAFPYFIMSCAGLFHWSMTGNFAGLSWGWRPLVFYTGTHITLLYLNQLPVELPQSVVDAADYMGLFKVSKADLGWPEGIQLIALFALYILLCIAVNNLEEEQQEVEGLLPTVYRHPGISLNGGNTDDNMLTESLLPPDEQTSLRETMNSRRWVVEQRRVVAFQHAIINFFTYGFPICVVALVCWSFVYISFLSFGLLLYVGYIFLAFPSIATLRWLNPVLLGFILLWALCTYVFNAAFSIMTSKFDMGMGIWHTIGLWHYSTPGLLIFALYALGVLVATDIFVSNNIVNNLTESESLGGEESSGNLEGQENRKWAVLAVIAWCVRGSSHVISLVLIFNVAMKDGLLHAVYMGFFLVYLVRSAVARSTRQHLIFWCELHFAVLFLLQLDWISSIVTNNEASLKPILTLLGLWDSAKIQDFVSIAVLLVFSAVQNHGLKVLSSLSATVQHSPQPPLGWGILRSGNTRSILLSVYATSNFSYLQQETNTTANWVTKLLATTGEKIRFTYHMFGTYIAYGTILLVIYSINWNYVSFGYLSLLLFWVIGRQCLGKSQKALWSPILVFSMLVFITRYILSTFPVIQTYAESWISLYLDLGFDPNASVFQHIWDPLVILIVMEIFKFERAQNVPVTEDSEQTRDRIDSNLGFTGFLKRLLILHIGKLLTIAVFCAAIMPVSAIGFIYLIMLLATCNMSKTSRLPGQTYAIYTALVVMGEYLFQMWGQDLEMFAGQQHGEFAHWVGLWKFEEGFWGVEAGLRSRVLVLIMCIVQCTTLGWLELLPSSLRVNERYEEPCLLFLPYTRQTRSTPQFSERPDPSVKRPQRNVHVHDNQTVDRTLSLQLNAAGPEATSSTSYSRSAGSGIGNETLRATKLESPGGSSLESRRQLKRVMTSLKQERYDAQLRTLSIYVKHTAEHFFQLYGLELSMLALLISSFALLNVFSLLYIAILALCIILSRRALRTLWPFFVLIFASIMVSEYVVLGKTPPPWILPPSFKAEDEINCHDCWTDYSSHYTYCWHCWLGLTVDDRQMLVAHFVVFLVACFQLQANMSAGILDARSLHVANIPASDRIAWKEILYETTAQWTWLDYIRFFFYRHLLHVVLLLVFVTGTLQYDVLHLGYLAISLIFFRMRGTIMERRNSLFCSLRLYNFILIVMSLAYQAPYFGNVGSQKCTLPLGLYSIVGLYKYDYGFGITERSALVDITIFCLVGLQAHIFRTREFEQVIRYLEAQQVEARAHAQEDKAAWKKEQLQRIREMEERKQRRRQQVDKMKMDMHHMQLRSEILDSPGPIFELADRGQGAQPSGSPFSHSNTPRAVGNTPRVLERIASETTAMRGPENVAKWGLNFEKDSPPLLPYQDISEGRDEEHGNNVRRRKNLQKKKRAISIDDPHIMEKHEKLKDVDSGELRKSGSDTTHMTNADKKQQPKQVLMSGVQFLEEGVAQVQSLGNKALANLVGLLNLEQEDDSIESSTSSTEDEGHMEKQVLSAQEVEESGNPLNTAVEQSPQERMRVNETWRRLFILCYFTWCQICANTDIVCYFFFVVVYVWNFKFLTLIFPAALFLYALLVNPGPSQNFWLAMLIYTEINIILQYCYQIYEKLCGSDIPLWLSRLGIPGAQMTHSFVFSVLPLFLVYLATLIQSSIKARDGEWMLVNENNSFASSRRMLDPEGQVRTVHRLTLSAQFQNGVNWVCEKFKSFIRGIALYFQGLTSGSEAPPHFVQVSMDVGKWPEAGIQPERIESGFNRVLGAVQHSGSSHSEGLLHKDMCSRVRVESIESSPDSPHLALAVLEVIHTAPSHGFSSDNQYPSLTPAADLAAELQKAKEDNHLETSDFPYHIVSIIPGGKREVDLYAFIFGMDLLTFLFVAYSYQGFIKKKFQLFEISQQDDQFPKDFVYVLIALFFLIVLDRVLYLWSFATGKVMFYFLSLVLYTTYVSMTVWGLESYIEPDKKDQLLPLRVFYMMKALSLALQAVQIRYGLPHKSALYRQFLARRIDMASWIGFRLYRALPFLFELRCVLDWSCTTTALNMYDWLKLEDIYGSLILVQCDIKLVREKHRLGQKQGMWIKFGSGVLLFLVLIAVIWAPMLIYSNGNPTNYPNPVKDVHSGIEVKTAGGIFQLYQTGLCHNHLLEDYEEPPKAFDKLLQQGSVTKKDAQIVCCEPDAASLWLIPPRTLQSLIRSIDNDNFLFSAWWEFNRERPKGKELATYPSPWSARENHSQEGVQLKAVLNGTMKSIYIPNLYPRFFRIPSSGEVSPWENLSNIYVSGNLTLNREGDQMWWSFEPDRSDDDDGCAPMKGPTAVAVSDEVPPIGLIGETLSKFSIWSLYITFVLAVGRFIRLQCSDIRMRIPYENFPACDRLVAICEDIYAARAAGELELEEGLFWTLIKIYRAPYILMEYTKVE</sequence>
<feature type="domain" description="Piezo THU9 and anchor" evidence="11">
    <location>
        <begin position="2002"/>
        <end position="2243"/>
    </location>
</feature>
<feature type="domain" description="Piezo transmembrane helical unit" evidence="10">
    <location>
        <begin position="1686"/>
        <end position="1804"/>
    </location>
</feature>
<feature type="transmembrane region" description="Helical" evidence="8">
    <location>
        <begin position="1186"/>
        <end position="1209"/>
    </location>
</feature>
<keyword evidence="6" id="KW-0175">Coiled coil</keyword>
<feature type="transmembrane region" description="Helical" evidence="8">
    <location>
        <begin position="690"/>
        <end position="707"/>
    </location>
</feature>
<feature type="compositionally biased region" description="Low complexity" evidence="7">
    <location>
        <begin position="1003"/>
        <end position="1014"/>
    </location>
</feature>
<evidence type="ECO:0000259" key="12">
    <source>
        <dbReference type="Pfam" id="PF25288"/>
    </source>
</evidence>
<feature type="transmembrane region" description="Helical" evidence="8">
    <location>
        <begin position="1116"/>
        <end position="1136"/>
    </location>
</feature>
<dbReference type="Pfam" id="PF24874">
    <property type="entry name" value="Piezo_THU9_anchor"/>
    <property type="match status" value="1"/>
</dbReference>
<keyword evidence="3 8" id="KW-0812">Transmembrane</keyword>
<feature type="transmembrane region" description="Helical" evidence="8">
    <location>
        <begin position="237"/>
        <end position="257"/>
    </location>
</feature>
<feature type="transmembrane region" description="Helical" evidence="8">
    <location>
        <begin position="1081"/>
        <end position="1109"/>
    </location>
</feature>
<comment type="similarity">
    <text evidence="2">Belongs to the PIEZO (TC 1.A.75) family.</text>
</comment>
<feature type="transmembrane region" description="Helical" evidence="8">
    <location>
        <begin position="2004"/>
        <end position="2027"/>
    </location>
</feature>
<evidence type="ECO:0008006" key="15">
    <source>
        <dbReference type="Google" id="ProtNLM"/>
    </source>
</evidence>
<feature type="domain" description="Piezo non-specific cation channel cap" evidence="9">
    <location>
        <begin position="2303"/>
        <end position="2553"/>
    </location>
</feature>
<feature type="transmembrane region" description="Helical" evidence="8">
    <location>
        <begin position="1255"/>
        <end position="1283"/>
    </location>
</feature>
<dbReference type="PANTHER" id="PTHR13167:SF25">
    <property type="entry name" value="PIEZO-TYPE MECHANOSENSITIVE ION CHANNEL COMPONENT"/>
    <property type="match status" value="1"/>
</dbReference>
<reference evidence="13" key="1">
    <citation type="submission" date="2024-02" db="EMBL/GenBank/DDBJ databases">
        <authorList>
            <consortium name="ELIXIR-Norway"/>
            <consortium name="Elixir Norway"/>
        </authorList>
    </citation>
    <scope>NUCLEOTIDE SEQUENCE</scope>
</reference>
<comment type="subcellular location">
    <subcellularLocation>
        <location evidence="1">Membrane</location>
        <topology evidence="1">Multi-pass membrane protein</topology>
    </subcellularLocation>
</comment>
<feature type="transmembrane region" description="Helical" evidence="8">
    <location>
        <begin position="473"/>
        <end position="498"/>
    </location>
</feature>
<feature type="compositionally biased region" description="Basic and acidic residues" evidence="7">
    <location>
        <begin position="1515"/>
        <end position="1524"/>
    </location>
</feature>
<feature type="transmembrane region" description="Helical" evidence="8">
    <location>
        <begin position="106"/>
        <end position="126"/>
    </location>
</feature>
<feature type="compositionally biased region" description="Basic residues" evidence="7">
    <location>
        <begin position="1525"/>
        <end position="1538"/>
    </location>
</feature>
<evidence type="ECO:0000259" key="10">
    <source>
        <dbReference type="Pfam" id="PF23188"/>
    </source>
</evidence>
<dbReference type="InterPro" id="IPR056768">
    <property type="entry name" value="THU_Piezo"/>
</dbReference>
<feature type="coiled-coil region" evidence="6">
    <location>
        <begin position="1401"/>
        <end position="1428"/>
    </location>
</feature>
<keyword evidence="4 8" id="KW-1133">Transmembrane helix</keyword>
<evidence type="ECO:0000259" key="11">
    <source>
        <dbReference type="Pfam" id="PF24874"/>
    </source>
</evidence>
<feature type="transmembrane region" description="Helical" evidence="8">
    <location>
        <begin position="347"/>
        <end position="366"/>
    </location>
</feature>
<feature type="transmembrane region" description="Helical" evidence="8">
    <location>
        <begin position="2074"/>
        <end position="2093"/>
    </location>
</feature>
<evidence type="ECO:0000256" key="8">
    <source>
        <dbReference type="SAM" id="Phobius"/>
    </source>
</evidence>
<evidence type="ECO:0000313" key="13">
    <source>
        <dbReference type="EMBL" id="CAK9222748.1"/>
    </source>
</evidence>
<evidence type="ECO:0000256" key="5">
    <source>
        <dbReference type="ARBA" id="ARBA00023136"/>
    </source>
</evidence>
<feature type="transmembrane region" description="Helical" evidence="8">
    <location>
        <begin position="2113"/>
        <end position="2132"/>
    </location>
</feature>
<dbReference type="InterPro" id="IPR027272">
    <property type="entry name" value="Piezo"/>
</dbReference>
<keyword evidence="5 8" id="KW-0472">Membrane</keyword>
<dbReference type="Pfam" id="PF23188">
    <property type="entry name" value="THU_Piezo1"/>
    <property type="match status" value="1"/>
</dbReference>
<feature type="compositionally biased region" description="Basic and acidic residues" evidence="7">
    <location>
        <begin position="1539"/>
        <end position="1565"/>
    </location>
</feature>
<feature type="transmembrane region" description="Helical" evidence="8">
    <location>
        <begin position="2047"/>
        <end position="2067"/>
    </location>
</feature>
<evidence type="ECO:0000256" key="1">
    <source>
        <dbReference type="ARBA" id="ARBA00004141"/>
    </source>
</evidence>
<feature type="transmembrane region" description="Helical" evidence="8">
    <location>
        <begin position="12"/>
        <end position="36"/>
    </location>
</feature>
<feature type="transmembrane region" description="Helical" evidence="8">
    <location>
        <begin position="2218"/>
        <end position="2242"/>
    </location>
</feature>
<feature type="transmembrane region" description="Helical" evidence="8">
    <location>
        <begin position="504"/>
        <end position="523"/>
    </location>
</feature>
<feature type="domain" description="Piezo-type mechanosensitive ion channel homolog" evidence="12">
    <location>
        <begin position="475"/>
        <end position="603"/>
    </location>
</feature>
<feature type="transmembrane region" description="Helical" evidence="8">
    <location>
        <begin position="378"/>
        <end position="399"/>
    </location>
</feature>
<gene>
    <name evidence="13" type="ORF">CSSPTR1EN2_LOCUS16367</name>
</gene>
<feature type="transmembrane region" description="Helical" evidence="8">
    <location>
        <begin position="714"/>
        <end position="738"/>
    </location>
</feature>
<keyword evidence="14" id="KW-1185">Reference proteome</keyword>
<feature type="transmembrane region" description="Helical" evidence="8">
    <location>
        <begin position="1771"/>
        <end position="1790"/>
    </location>
</feature>
<feature type="transmembrane region" description="Helical" evidence="8">
    <location>
        <begin position="1702"/>
        <end position="1723"/>
    </location>
</feature>
<dbReference type="Pfam" id="PF12166">
    <property type="entry name" value="Piezo_cap"/>
    <property type="match status" value="1"/>
</dbReference>
<dbReference type="Pfam" id="PF25288">
    <property type="entry name" value="PIEZO"/>
    <property type="match status" value="1"/>
</dbReference>
<feature type="transmembrane region" description="Helical" evidence="8">
    <location>
        <begin position="819"/>
        <end position="845"/>
    </location>
</feature>
<feature type="region of interest" description="Disordered" evidence="7">
    <location>
        <begin position="1000"/>
        <end position="1037"/>
    </location>
</feature>
<feature type="region of interest" description="Disordered" evidence="7">
    <location>
        <begin position="1512"/>
        <end position="1581"/>
    </location>
</feature>
<dbReference type="InterPro" id="IPR031334">
    <property type="entry name" value="Piezo_cap_dom"/>
</dbReference>
<feature type="transmembrane region" description="Helical" evidence="8">
    <location>
        <begin position="663"/>
        <end position="684"/>
    </location>
</feature>
<evidence type="ECO:0000313" key="14">
    <source>
        <dbReference type="Proteomes" id="UP001497512"/>
    </source>
</evidence>